<protein>
    <submittedName>
        <fullName evidence="1">Uncharacterized protein</fullName>
    </submittedName>
</protein>
<gene>
    <name evidence="1" type="ORF">S12H4_06196</name>
</gene>
<name>X1RM83_9ZZZZ</name>
<dbReference type="InterPro" id="IPR038765">
    <property type="entry name" value="Papain-like_cys_pep_sf"/>
</dbReference>
<dbReference type="Gene3D" id="3.90.1720.10">
    <property type="entry name" value="endopeptidase domain like (from Nostoc punctiforme)"/>
    <property type="match status" value="1"/>
</dbReference>
<accession>X1RM83</accession>
<dbReference type="EMBL" id="BARW01002144">
    <property type="protein sequence ID" value="GAI68066.1"/>
    <property type="molecule type" value="Genomic_DNA"/>
</dbReference>
<dbReference type="SUPFAM" id="SSF54001">
    <property type="entry name" value="Cysteine proteinases"/>
    <property type="match status" value="1"/>
</dbReference>
<organism evidence="1">
    <name type="scientific">marine sediment metagenome</name>
    <dbReference type="NCBI Taxonomy" id="412755"/>
    <lineage>
        <taxon>unclassified sequences</taxon>
        <taxon>metagenomes</taxon>
        <taxon>ecological metagenomes</taxon>
    </lineage>
</organism>
<evidence type="ECO:0000313" key="1">
    <source>
        <dbReference type="EMBL" id="GAI68066.1"/>
    </source>
</evidence>
<dbReference type="AlphaFoldDB" id="X1RM83"/>
<reference evidence="1" key="1">
    <citation type="journal article" date="2014" name="Front. Microbiol.">
        <title>High frequency of phylogenetically diverse reductive dehalogenase-homologous genes in deep subseafloor sedimentary metagenomes.</title>
        <authorList>
            <person name="Kawai M."/>
            <person name="Futagami T."/>
            <person name="Toyoda A."/>
            <person name="Takaki Y."/>
            <person name="Nishi S."/>
            <person name="Hori S."/>
            <person name="Arai W."/>
            <person name="Tsubouchi T."/>
            <person name="Morono Y."/>
            <person name="Uchiyama I."/>
            <person name="Ito T."/>
            <person name="Fujiyama A."/>
            <person name="Inagaki F."/>
            <person name="Takami H."/>
        </authorList>
    </citation>
    <scope>NUCLEOTIDE SEQUENCE</scope>
    <source>
        <strain evidence="1">Expedition CK06-06</strain>
    </source>
</reference>
<sequence>MSNFCLNPVDILVNVNERNDPYSAVKRWAVGPYDHVFMYMGRLGLSREGYSSSYLFNVPMLFESAGRGVVLQSLSNRYGEEVVVMRLRSVRDRGKIPYVLDEAVKLASDSRSHYDYLCIVKYILPRLICEKLGLPMPLEYHRDPWHVCSEAIFEVFYRAGLVDILFPYCVPPLPGDFVTDSWLLEQVWRGKLSEDVVLKD</sequence>
<proteinExistence type="predicted"/>
<comment type="caution">
    <text evidence="1">The sequence shown here is derived from an EMBL/GenBank/DDBJ whole genome shotgun (WGS) entry which is preliminary data.</text>
</comment>